<sequence length="112" mass="12712">MKTVIALLLISSATFYLAESSPQNFPSMSNMDPVSFVPSFEKPMKQFENMKDFPNADNMPGMEQAEEGMEQAKEAMEQGKKLAEDSMNKMKNPGDFAQHYMQFIPKDMPTMK</sequence>
<dbReference type="Proteomes" id="UP001497382">
    <property type="component" value="Unassembled WGS sequence"/>
</dbReference>
<evidence type="ECO:0000313" key="4">
    <source>
        <dbReference type="Proteomes" id="UP001497382"/>
    </source>
</evidence>
<dbReference type="EMBL" id="CAXIEN010000151">
    <property type="protein sequence ID" value="CAL1281996.1"/>
    <property type="molecule type" value="Genomic_DNA"/>
</dbReference>
<reference evidence="3 4" key="1">
    <citation type="submission" date="2024-04" db="EMBL/GenBank/DDBJ databases">
        <authorList>
            <person name="Rising A."/>
            <person name="Reimegard J."/>
            <person name="Sonavane S."/>
            <person name="Akerstrom W."/>
            <person name="Nylinder S."/>
            <person name="Hedman E."/>
            <person name="Kallberg Y."/>
        </authorList>
    </citation>
    <scope>NUCLEOTIDE SEQUENCE [LARGE SCALE GENOMIC DNA]</scope>
</reference>
<keyword evidence="2" id="KW-0732">Signal</keyword>
<accession>A0AAV2ADH8</accession>
<keyword evidence="4" id="KW-1185">Reference proteome</keyword>
<feature type="signal peptide" evidence="2">
    <location>
        <begin position="1"/>
        <end position="20"/>
    </location>
</feature>
<gene>
    <name evidence="3" type="ORF">LARSCL_LOCUS11896</name>
</gene>
<comment type="caution">
    <text evidence="3">The sequence shown here is derived from an EMBL/GenBank/DDBJ whole genome shotgun (WGS) entry which is preliminary data.</text>
</comment>
<proteinExistence type="predicted"/>
<evidence type="ECO:0000256" key="1">
    <source>
        <dbReference type="SAM" id="MobiDB-lite"/>
    </source>
</evidence>
<organism evidence="3 4">
    <name type="scientific">Larinioides sclopetarius</name>
    <dbReference type="NCBI Taxonomy" id="280406"/>
    <lineage>
        <taxon>Eukaryota</taxon>
        <taxon>Metazoa</taxon>
        <taxon>Ecdysozoa</taxon>
        <taxon>Arthropoda</taxon>
        <taxon>Chelicerata</taxon>
        <taxon>Arachnida</taxon>
        <taxon>Araneae</taxon>
        <taxon>Araneomorphae</taxon>
        <taxon>Entelegynae</taxon>
        <taxon>Araneoidea</taxon>
        <taxon>Araneidae</taxon>
        <taxon>Larinioides</taxon>
    </lineage>
</organism>
<evidence type="ECO:0000256" key="2">
    <source>
        <dbReference type="SAM" id="SignalP"/>
    </source>
</evidence>
<feature type="region of interest" description="Disordered" evidence="1">
    <location>
        <begin position="50"/>
        <end position="81"/>
    </location>
</feature>
<protein>
    <submittedName>
        <fullName evidence="3">Uncharacterized protein</fullName>
    </submittedName>
</protein>
<feature type="compositionally biased region" description="Basic and acidic residues" evidence="1">
    <location>
        <begin position="70"/>
        <end position="81"/>
    </location>
</feature>
<feature type="chain" id="PRO_5043572986" evidence="2">
    <location>
        <begin position="21"/>
        <end position="112"/>
    </location>
</feature>
<evidence type="ECO:0000313" key="3">
    <source>
        <dbReference type="EMBL" id="CAL1281996.1"/>
    </source>
</evidence>
<dbReference type="AlphaFoldDB" id="A0AAV2ADH8"/>
<name>A0AAV2ADH8_9ARAC</name>